<dbReference type="EMBL" id="BJHY01000001">
    <property type="protein sequence ID" value="GDY76773.1"/>
    <property type="molecule type" value="Genomic_DNA"/>
</dbReference>
<organism evidence="2 5">
    <name type="scientific">Streptomyces avermitilis</name>
    <dbReference type="NCBI Taxonomy" id="33903"/>
    <lineage>
        <taxon>Bacteria</taxon>
        <taxon>Bacillati</taxon>
        <taxon>Actinomycetota</taxon>
        <taxon>Actinomycetes</taxon>
        <taxon>Kitasatosporales</taxon>
        <taxon>Streptomycetaceae</taxon>
        <taxon>Streptomyces</taxon>
    </lineage>
</organism>
<evidence type="ECO:0000313" key="3">
    <source>
        <dbReference type="EMBL" id="GDY76773.1"/>
    </source>
</evidence>
<dbReference type="EMBL" id="BJHX01000001">
    <property type="protein sequence ID" value="GDY63094.1"/>
    <property type="molecule type" value="Genomic_DNA"/>
</dbReference>
<dbReference type="Proteomes" id="UP000302139">
    <property type="component" value="Unassembled WGS sequence"/>
</dbReference>
<evidence type="ECO:0000313" key="2">
    <source>
        <dbReference type="EMBL" id="GDY63094.1"/>
    </source>
</evidence>
<gene>
    <name evidence="2" type="ORF">SAV14893_024870</name>
    <name evidence="3" type="ORF">SAV31267_062580</name>
</gene>
<dbReference type="Proteomes" id="UP000299211">
    <property type="component" value="Unassembled WGS sequence"/>
</dbReference>
<accession>A0A4D4LRF7</accession>
<evidence type="ECO:0000256" key="1">
    <source>
        <dbReference type="SAM" id="MobiDB-lite"/>
    </source>
</evidence>
<name>A0A4D4LRF7_STRAX</name>
<comment type="caution">
    <text evidence="2">The sequence shown here is derived from an EMBL/GenBank/DDBJ whole genome shotgun (WGS) entry which is preliminary data.</text>
</comment>
<reference evidence="2 5" key="2">
    <citation type="submission" date="2019-04" db="EMBL/GenBank/DDBJ databases">
        <title>Draft genome sequences of Streptomyces avermitilis NBRC 14893.</title>
        <authorList>
            <person name="Komaki H."/>
            <person name="Tamura T."/>
            <person name="Hosoyama A."/>
        </authorList>
    </citation>
    <scope>NUCLEOTIDE SEQUENCE [LARGE SCALE GENOMIC DNA]</scope>
    <source>
        <strain evidence="2 5">NBRC 14893</strain>
    </source>
</reference>
<evidence type="ECO:0000313" key="4">
    <source>
        <dbReference type="Proteomes" id="UP000299211"/>
    </source>
</evidence>
<evidence type="ECO:0000313" key="5">
    <source>
        <dbReference type="Proteomes" id="UP000302139"/>
    </source>
</evidence>
<dbReference type="AlphaFoldDB" id="A0A4D4LRF7"/>
<protein>
    <submittedName>
        <fullName evidence="2">Uncharacterized protein</fullName>
    </submittedName>
</protein>
<proteinExistence type="predicted"/>
<feature type="region of interest" description="Disordered" evidence="1">
    <location>
        <begin position="33"/>
        <end position="74"/>
    </location>
</feature>
<reference evidence="3 4" key="1">
    <citation type="submission" date="2019-04" db="EMBL/GenBank/DDBJ databases">
        <title>Draft genome sequences of Streptomyces avermitilis ATCC 31267.</title>
        <authorList>
            <person name="Komaki H."/>
            <person name="Tamura T."/>
            <person name="Hosoyama A."/>
        </authorList>
    </citation>
    <scope>NUCLEOTIDE SEQUENCE [LARGE SCALE GENOMIC DNA]</scope>
    <source>
        <strain evidence="3 4">ATCC 31267</strain>
    </source>
</reference>
<sequence length="74" mass="7758">MAVEGHVLRRVGDLTSSQWAGLKRLLVKSIRPGRPPVRRVGSRQTANGGGPGPVLPDVTCPGGKARGTGRDYAL</sequence>